<feature type="domain" description="EngA-type G" evidence="12">
    <location>
        <begin position="199"/>
        <end position="376"/>
    </location>
</feature>
<keyword evidence="4 10" id="KW-0677">Repeat</keyword>
<dbReference type="SUPFAM" id="SSF52540">
    <property type="entry name" value="P-loop containing nucleoside triphosphate hydrolases"/>
    <property type="match status" value="2"/>
</dbReference>
<feature type="region of interest" description="Disordered" evidence="11">
    <location>
        <begin position="464"/>
        <end position="528"/>
    </location>
</feature>
<evidence type="ECO:0000256" key="4">
    <source>
        <dbReference type="ARBA" id="ARBA00022737"/>
    </source>
</evidence>
<dbReference type="PANTHER" id="PTHR43834">
    <property type="entry name" value="GTPASE DER"/>
    <property type="match status" value="1"/>
</dbReference>
<dbReference type="InterPro" id="IPR032859">
    <property type="entry name" value="KH_dom-like"/>
</dbReference>
<dbReference type="CDD" id="cd01894">
    <property type="entry name" value="EngA1"/>
    <property type="match status" value="1"/>
</dbReference>
<dbReference type="GO" id="GO:0005525">
    <property type="term" value="F:GTP binding"/>
    <property type="evidence" value="ECO:0007669"/>
    <property type="project" value="UniProtKB-UniRule"/>
</dbReference>
<feature type="compositionally biased region" description="Basic and acidic residues" evidence="11">
    <location>
        <begin position="482"/>
        <end position="494"/>
    </location>
</feature>
<dbReference type="OrthoDB" id="9805918at2"/>
<dbReference type="HAMAP" id="MF_00195">
    <property type="entry name" value="GTPase_Der"/>
    <property type="match status" value="1"/>
</dbReference>
<evidence type="ECO:0000256" key="8">
    <source>
        <dbReference type="HAMAP-Rule" id="MF_00195"/>
    </source>
</evidence>
<evidence type="ECO:0000256" key="1">
    <source>
        <dbReference type="ARBA" id="ARBA00008279"/>
    </source>
</evidence>
<proteinExistence type="inferred from homology"/>
<feature type="compositionally biased region" description="Basic residues" evidence="11">
    <location>
        <begin position="512"/>
        <end position="528"/>
    </location>
</feature>
<accession>A0A366HNV5</accession>
<feature type="binding site" evidence="8">
    <location>
        <begin position="316"/>
        <end position="319"/>
    </location>
    <ligand>
        <name>GTP</name>
        <dbReference type="ChEBI" id="CHEBI:37565"/>
        <label>2</label>
    </ligand>
</feature>
<keyword evidence="6 8" id="KW-0342">GTP-binding</keyword>
<keyword evidence="3 8" id="KW-0690">Ribosome biogenesis</keyword>
<dbReference type="AlphaFoldDB" id="A0A366HNV5"/>
<dbReference type="InterPro" id="IPR016484">
    <property type="entry name" value="GTPase_Der"/>
</dbReference>
<keyword evidence="5 8" id="KW-0547">Nucleotide-binding</keyword>
<sequence length="528" mass="58383">MDDYDIDNPPPLPTATPMVAIVGRPNVGKSALFNRLAGRTIAIVHDRPGVTRDRLIATCTKAIAPFDIMDTGGIGEKIEDDFYQQVQAEAHLAMDVADLILFVVDGVAGLTPVDLELARILRKTTKPLVLAINKMDSEKRRMHGVDFAKLGFEDSIEVSAAHGVRIDQLVGLLGKRLQLKPAVRSREADRETFIKKQPLKLAIVGRPNAGKSSLVNALAGKQRTIVSDVAGTTRDAIDIPIEHRGRKYQLIDTAGMRRKAKIHDEVETFSSMQATKSIKRADICLLMVDCSNITMQDRKIASIIVEQQKPCILLLNKFDLFHPGMGQKDRVEELMEQAGREFFFMRHAPFVALSAKEGQHLDKVFKAVVQVEEGAANPPGTGVLNRLLQRAIENAPGTTGRSGKSFKLLYATIKKEDKPPRIPVPQIVLFANRADKLQESYLRHLEDVIRTGWPAPGLPFTWEVRGKTRGDKPKPGGKPKAAKADTEDVTDNRPKHTRPTKGTSGNVWEKRPKNRVTRKRSVGSRKGG</sequence>
<evidence type="ECO:0000256" key="6">
    <source>
        <dbReference type="ARBA" id="ARBA00023134"/>
    </source>
</evidence>
<dbReference type="GO" id="GO:0042254">
    <property type="term" value="P:ribosome biogenesis"/>
    <property type="evidence" value="ECO:0007669"/>
    <property type="project" value="UniProtKB-KW"/>
</dbReference>
<dbReference type="Gene3D" id="3.30.300.20">
    <property type="match status" value="1"/>
</dbReference>
<dbReference type="Pfam" id="PF01926">
    <property type="entry name" value="MMR_HSR1"/>
    <property type="match status" value="2"/>
</dbReference>
<dbReference type="Proteomes" id="UP000253426">
    <property type="component" value="Unassembled WGS sequence"/>
</dbReference>
<organism evidence="13 14">
    <name type="scientific">Roseimicrobium gellanilyticum</name>
    <dbReference type="NCBI Taxonomy" id="748857"/>
    <lineage>
        <taxon>Bacteria</taxon>
        <taxon>Pseudomonadati</taxon>
        <taxon>Verrucomicrobiota</taxon>
        <taxon>Verrucomicrobiia</taxon>
        <taxon>Verrucomicrobiales</taxon>
        <taxon>Verrucomicrobiaceae</taxon>
        <taxon>Roseimicrobium</taxon>
    </lineage>
</organism>
<comment type="subunit">
    <text evidence="8">Associates with the 50S ribosomal subunit.</text>
</comment>
<dbReference type="InterPro" id="IPR027417">
    <property type="entry name" value="P-loop_NTPase"/>
</dbReference>
<comment type="function">
    <text evidence="8 10">GTPase that plays an essential role in the late steps of ribosome biogenesis.</text>
</comment>
<comment type="caution">
    <text evidence="13">The sequence shown here is derived from an EMBL/GenBank/DDBJ whole genome shotgun (WGS) entry which is preliminary data.</text>
</comment>
<dbReference type="NCBIfam" id="TIGR03594">
    <property type="entry name" value="GTPase_EngA"/>
    <property type="match status" value="1"/>
</dbReference>
<evidence type="ECO:0000256" key="2">
    <source>
        <dbReference type="ARBA" id="ARBA00020953"/>
    </source>
</evidence>
<evidence type="ECO:0000256" key="9">
    <source>
        <dbReference type="PROSITE-ProRule" id="PRU01049"/>
    </source>
</evidence>
<dbReference type="NCBIfam" id="TIGR00231">
    <property type="entry name" value="small_GTP"/>
    <property type="match status" value="2"/>
</dbReference>
<dbReference type="FunFam" id="3.40.50.300:FF:000040">
    <property type="entry name" value="GTPase Der"/>
    <property type="match status" value="1"/>
</dbReference>
<feature type="binding site" evidence="8">
    <location>
        <begin position="252"/>
        <end position="256"/>
    </location>
    <ligand>
        <name>GTP</name>
        <dbReference type="ChEBI" id="CHEBI:37565"/>
        <label>2</label>
    </ligand>
</feature>
<dbReference type="Gene3D" id="3.40.50.300">
    <property type="entry name" value="P-loop containing nucleotide triphosphate hydrolases"/>
    <property type="match status" value="2"/>
</dbReference>
<evidence type="ECO:0000256" key="7">
    <source>
        <dbReference type="ARBA" id="ARBA00032345"/>
    </source>
</evidence>
<evidence type="ECO:0000313" key="14">
    <source>
        <dbReference type="Proteomes" id="UP000253426"/>
    </source>
</evidence>
<feature type="binding site" evidence="8">
    <location>
        <begin position="205"/>
        <end position="212"/>
    </location>
    <ligand>
        <name>GTP</name>
        <dbReference type="ChEBI" id="CHEBI:37565"/>
        <label>2</label>
    </ligand>
</feature>
<gene>
    <name evidence="8" type="primary">der</name>
    <name evidence="13" type="ORF">DES53_10430</name>
</gene>
<reference evidence="13 14" key="1">
    <citation type="submission" date="2018-06" db="EMBL/GenBank/DDBJ databases">
        <title>Genomic Encyclopedia of Type Strains, Phase IV (KMG-IV): sequencing the most valuable type-strain genomes for metagenomic binning, comparative biology and taxonomic classification.</title>
        <authorList>
            <person name="Goeker M."/>
        </authorList>
    </citation>
    <scope>NUCLEOTIDE SEQUENCE [LARGE SCALE GENOMIC DNA]</scope>
    <source>
        <strain evidence="13 14">DSM 25532</strain>
    </source>
</reference>
<dbReference type="EMBL" id="QNRR01000004">
    <property type="protein sequence ID" value="RBP44211.1"/>
    <property type="molecule type" value="Genomic_DNA"/>
</dbReference>
<evidence type="ECO:0000313" key="13">
    <source>
        <dbReference type="EMBL" id="RBP44211.1"/>
    </source>
</evidence>
<name>A0A366HNV5_9BACT</name>
<dbReference type="PIRSF" id="PIRSF006485">
    <property type="entry name" value="GTP-binding_EngA"/>
    <property type="match status" value="1"/>
</dbReference>
<feature type="binding site" evidence="8">
    <location>
        <begin position="70"/>
        <end position="74"/>
    </location>
    <ligand>
        <name>GTP</name>
        <dbReference type="ChEBI" id="CHEBI:37565"/>
        <label>1</label>
    </ligand>
</feature>
<dbReference type="InterPro" id="IPR031166">
    <property type="entry name" value="G_ENGA"/>
</dbReference>
<dbReference type="PROSITE" id="PS51712">
    <property type="entry name" value="G_ENGA"/>
    <property type="match status" value="1"/>
</dbReference>
<dbReference type="CDD" id="cd01895">
    <property type="entry name" value="EngA2"/>
    <property type="match status" value="1"/>
</dbReference>
<dbReference type="RefSeq" id="WP_113958637.1">
    <property type="nucleotide sequence ID" value="NZ_QNRR01000004.1"/>
</dbReference>
<dbReference type="PANTHER" id="PTHR43834:SF6">
    <property type="entry name" value="GTPASE DER"/>
    <property type="match status" value="1"/>
</dbReference>
<dbReference type="InterPro" id="IPR005225">
    <property type="entry name" value="Small_GTP-bd"/>
</dbReference>
<feature type="binding site" evidence="8">
    <location>
        <begin position="23"/>
        <end position="30"/>
    </location>
    <ligand>
        <name>GTP</name>
        <dbReference type="ChEBI" id="CHEBI:37565"/>
        <label>1</label>
    </ligand>
</feature>
<evidence type="ECO:0000256" key="3">
    <source>
        <dbReference type="ARBA" id="ARBA00022517"/>
    </source>
</evidence>
<dbReference type="PRINTS" id="PR00449">
    <property type="entry name" value="RASTRNSFRMNG"/>
</dbReference>
<dbReference type="InterPro" id="IPR015946">
    <property type="entry name" value="KH_dom-like_a/b"/>
</dbReference>
<keyword evidence="14" id="KW-1185">Reference proteome</keyword>
<protein>
    <recommendedName>
        <fullName evidence="2 8">GTPase Der</fullName>
    </recommendedName>
    <alternativeName>
        <fullName evidence="7 8">GTP-binding protein EngA</fullName>
    </alternativeName>
</protein>
<evidence type="ECO:0000256" key="10">
    <source>
        <dbReference type="RuleBase" id="RU004481"/>
    </source>
</evidence>
<evidence type="ECO:0000259" key="12">
    <source>
        <dbReference type="PROSITE" id="PS51712"/>
    </source>
</evidence>
<dbReference type="Pfam" id="PF14714">
    <property type="entry name" value="KH_dom-like"/>
    <property type="match status" value="1"/>
</dbReference>
<evidence type="ECO:0000256" key="5">
    <source>
        <dbReference type="ARBA" id="ARBA00022741"/>
    </source>
</evidence>
<feature type="binding site" evidence="8">
    <location>
        <begin position="133"/>
        <end position="136"/>
    </location>
    <ligand>
        <name>GTP</name>
        <dbReference type="ChEBI" id="CHEBI:37565"/>
        <label>1</label>
    </ligand>
</feature>
<feature type="compositionally biased region" description="Basic and acidic residues" evidence="11">
    <location>
        <begin position="464"/>
        <end position="474"/>
    </location>
</feature>
<dbReference type="InterPro" id="IPR006073">
    <property type="entry name" value="GTP-bd"/>
</dbReference>
<evidence type="ECO:0000256" key="11">
    <source>
        <dbReference type="SAM" id="MobiDB-lite"/>
    </source>
</evidence>
<dbReference type="GO" id="GO:0043022">
    <property type="term" value="F:ribosome binding"/>
    <property type="evidence" value="ECO:0007669"/>
    <property type="project" value="TreeGrafter"/>
</dbReference>
<comment type="similarity">
    <text evidence="1 8 9 10">Belongs to the TRAFAC class TrmE-Era-EngA-EngB-Septin-like GTPase superfamily. EngA (Der) GTPase family.</text>
</comment>